<dbReference type="EMBL" id="CP065686">
    <property type="protein sequence ID" value="QPS45131.1"/>
    <property type="molecule type" value="Genomic_DNA"/>
</dbReference>
<sequence length="56" mass="6244">MNQVVVRLDAEMLRRLEEQLPKPLVNSTTTDLMAGYALGVQAVLQKLREGYAISRG</sequence>
<name>A0A7T2WYH4_9BURK</name>
<dbReference type="Proteomes" id="UP000594943">
    <property type="component" value="Chromosome 1"/>
</dbReference>
<dbReference type="KEGG" id="bhg:I6G56_08785"/>
<evidence type="ECO:0000313" key="2">
    <source>
        <dbReference type="Proteomes" id="UP000594943"/>
    </source>
</evidence>
<dbReference type="AlphaFoldDB" id="A0A7T2WYH4"/>
<evidence type="ECO:0000313" key="1">
    <source>
        <dbReference type="EMBL" id="QPS45131.1"/>
    </source>
</evidence>
<dbReference type="RefSeq" id="WP_009916614.1">
    <property type="nucleotide sequence ID" value="NZ_CP013380.1"/>
</dbReference>
<proteinExistence type="predicted"/>
<accession>A0A7T2WYH4</accession>
<gene>
    <name evidence="1" type="ORF">I6G56_08785</name>
</gene>
<reference evidence="1 2" key="1">
    <citation type="submission" date="2020-12" db="EMBL/GenBank/DDBJ databases">
        <title>FDA dAtabase for Regulatory Grade micrObial Sequences (FDA-ARGOS): Supporting development and validation of Infectious Disease Dx tests.</title>
        <authorList>
            <person name="Nelson B."/>
            <person name="Plummer A."/>
            <person name="Tallon L."/>
            <person name="Sadzewicz L."/>
            <person name="Zhao X."/>
            <person name="Boylan J."/>
            <person name="Ott S."/>
            <person name="Bowen H."/>
            <person name="Vavikolanu K."/>
            <person name="Mehta A."/>
            <person name="Aluvathingal J."/>
            <person name="Nadendla S."/>
            <person name="Myers T."/>
            <person name="Yan Y."/>
            <person name="Sichtig H."/>
        </authorList>
    </citation>
    <scope>NUCLEOTIDE SEQUENCE [LARGE SCALE GENOMIC DNA]</scope>
    <source>
        <strain evidence="1 2">FDAARGOS_899</strain>
    </source>
</reference>
<protein>
    <submittedName>
        <fullName evidence="1">Uncharacterized protein</fullName>
    </submittedName>
</protein>
<organism evidence="1 2">
    <name type="scientific">Burkholderia humptydooensis</name>
    <dbReference type="NCBI Taxonomy" id="430531"/>
    <lineage>
        <taxon>Bacteria</taxon>
        <taxon>Pseudomonadati</taxon>
        <taxon>Pseudomonadota</taxon>
        <taxon>Betaproteobacteria</taxon>
        <taxon>Burkholderiales</taxon>
        <taxon>Burkholderiaceae</taxon>
        <taxon>Burkholderia</taxon>
        <taxon>pseudomallei group</taxon>
    </lineage>
</organism>